<dbReference type="Proteomes" id="UP000722125">
    <property type="component" value="Unassembled WGS sequence"/>
</dbReference>
<accession>A0ABS5TY57</accession>
<dbReference type="InterPro" id="IPR048031">
    <property type="entry name" value="ScyD/ScyE-like"/>
</dbReference>
<gene>
    <name evidence="2" type="ORF">KIN34_07315</name>
</gene>
<dbReference type="Gene3D" id="2.120.10.30">
    <property type="entry name" value="TolB, C-terminal domain"/>
    <property type="match status" value="1"/>
</dbReference>
<keyword evidence="1" id="KW-0732">Signal</keyword>
<protein>
    <submittedName>
        <fullName evidence="2">ScyD/ScyE family protein</fullName>
    </submittedName>
</protein>
<keyword evidence="3" id="KW-1185">Reference proteome</keyword>
<feature type="chain" id="PRO_5045836231" evidence="1">
    <location>
        <begin position="28"/>
        <end position="364"/>
    </location>
</feature>
<name>A0ABS5TY57_9CELL</name>
<evidence type="ECO:0000313" key="2">
    <source>
        <dbReference type="EMBL" id="MBT0994091.1"/>
    </source>
</evidence>
<dbReference type="SUPFAM" id="SSF63829">
    <property type="entry name" value="Calcium-dependent phosphotriesterase"/>
    <property type="match status" value="1"/>
</dbReference>
<sequence length="364" mass="37807">MSHTRTRALSIGAVTLALALAATSAQAHGGHRPGPSEPTTVASGLVTPLKVAVDLDGTTYVTQNFAGLLTTIPRHGDPTVVASVERPGTELGAVSAFAGTVTFAESWSSEEDPDDFTAVLRRMSRSGAVSTVADLEAAERRYNPDGANTYGFQGLDDSCEIPEHIPQGAGTVYSHPYATISALGYTIVADAGANALWKVDRHGKVRPLVVLPPQTATLSDEALAGLGAPECAYGHAYAFEPVPTDVELGPDGWLYVTTLPGGPEDPSFGARGSVYKVNPWTGQTRLVASNLAAAVDLAVSPRGDVYVAELFGSGVTVVTRGSHTAKPLVDLPMPGAVEWTPRGLVITTDVLSETGGNLVTVPLR</sequence>
<dbReference type="EMBL" id="JAHBOH010000001">
    <property type="protein sequence ID" value="MBT0994091.1"/>
    <property type="molecule type" value="Genomic_DNA"/>
</dbReference>
<proteinExistence type="predicted"/>
<organism evidence="2 3">
    <name type="scientific">Cellulomonas fulva</name>
    <dbReference type="NCBI Taxonomy" id="2835530"/>
    <lineage>
        <taxon>Bacteria</taxon>
        <taxon>Bacillati</taxon>
        <taxon>Actinomycetota</taxon>
        <taxon>Actinomycetes</taxon>
        <taxon>Micrococcales</taxon>
        <taxon>Cellulomonadaceae</taxon>
        <taxon>Cellulomonas</taxon>
    </lineage>
</organism>
<reference evidence="2 3" key="1">
    <citation type="submission" date="2021-05" db="EMBL/GenBank/DDBJ databases">
        <title>Description of Cellulomonas sp. DKR-3 sp. nov.</title>
        <authorList>
            <person name="Dahal R.H."/>
            <person name="Chaudhary D.K."/>
        </authorList>
    </citation>
    <scope>NUCLEOTIDE SEQUENCE [LARGE SCALE GENOMIC DNA]</scope>
    <source>
        <strain evidence="2 3">DKR-3</strain>
    </source>
</reference>
<evidence type="ECO:0000313" key="3">
    <source>
        <dbReference type="Proteomes" id="UP000722125"/>
    </source>
</evidence>
<dbReference type="RefSeq" id="WP_214348675.1">
    <property type="nucleotide sequence ID" value="NZ_JAHBOH010000001.1"/>
</dbReference>
<evidence type="ECO:0000256" key="1">
    <source>
        <dbReference type="SAM" id="SignalP"/>
    </source>
</evidence>
<dbReference type="NCBIfam" id="NF033206">
    <property type="entry name" value="ScyE_fam"/>
    <property type="match status" value="1"/>
</dbReference>
<comment type="caution">
    <text evidence="2">The sequence shown here is derived from an EMBL/GenBank/DDBJ whole genome shotgun (WGS) entry which is preliminary data.</text>
</comment>
<feature type="signal peptide" evidence="1">
    <location>
        <begin position="1"/>
        <end position="27"/>
    </location>
</feature>
<dbReference type="InterPro" id="IPR011042">
    <property type="entry name" value="6-blade_b-propeller_TolB-like"/>
</dbReference>